<dbReference type="Proteomes" id="UP001056120">
    <property type="component" value="Linkage Group LG15"/>
</dbReference>
<keyword evidence="2" id="KW-1185">Reference proteome</keyword>
<protein>
    <submittedName>
        <fullName evidence="1">Uncharacterized protein</fullName>
    </submittedName>
</protein>
<reference evidence="1 2" key="2">
    <citation type="journal article" date="2022" name="Mol. Ecol. Resour.">
        <title>The genomes of chicory, endive, great burdock and yacon provide insights into Asteraceae paleo-polyploidization history and plant inulin production.</title>
        <authorList>
            <person name="Fan W."/>
            <person name="Wang S."/>
            <person name="Wang H."/>
            <person name="Wang A."/>
            <person name="Jiang F."/>
            <person name="Liu H."/>
            <person name="Zhao H."/>
            <person name="Xu D."/>
            <person name="Zhang Y."/>
        </authorList>
    </citation>
    <scope>NUCLEOTIDE SEQUENCE [LARGE SCALE GENOMIC DNA]</scope>
    <source>
        <strain evidence="2">cv. Yunnan</strain>
        <tissue evidence="1">Leaves</tissue>
    </source>
</reference>
<proteinExistence type="predicted"/>
<dbReference type="EMBL" id="CM042032">
    <property type="protein sequence ID" value="KAI3777259.1"/>
    <property type="molecule type" value="Genomic_DNA"/>
</dbReference>
<organism evidence="1 2">
    <name type="scientific">Smallanthus sonchifolius</name>
    <dbReference type="NCBI Taxonomy" id="185202"/>
    <lineage>
        <taxon>Eukaryota</taxon>
        <taxon>Viridiplantae</taxon>
        <taxon>Streptophyta</taxon>
        <taxon>Embryophyta</taxon>
        <taxon>Tracheophyta</taxon>
        <taxon>Spermatophyta</taxon>
        <taxon>Magnoliopsida</taxon>
        <taxon>eudicotyledons</taxon>
        <taxon>Gunneridae</taxon>
        <taxon>Pentapetalae</taxon>
        <taxon>asterids</taxon>
        <taxon>campanulids</taxon>
        <taxon>Asterales</taxon>
        <taxon>Asteraceae</taxon>
        <taxon>Asteroideae</taxon>
        <taxon>Heliantheae alliance</taxon>
        <taxon>Millerieae</taxon>
        <taxon>Smallanthus</taxon>
    </lineage>
</organism>
<evidence type="ECO:0000313" key="1">
    <source>
        <dbReference type="EMBL" id="KAI3777259.1"/>
    </source>
</evidence>
<reference evidence="2" key="1">
    <citation type="journal article" date="2022" name="Mol. Ecol. Resour.">
        <title>The genomes of chicory, endive, great burdock and yacon provide insights into Asteraceae palaeo-polyploidization history and plant inulin production.</title>
        <authorList>
            <person name="Fan W."/>
            <person name="Wang S."/>
            <person name="Wang H."/>
            <person name="Wang A."/>
            <person name="Jiang F."/>
            <person name="Liu H."/>
            <person name="Zhao H."/>
            <person name="Xu D."/>
            <person name="Zhang Y."/>
        </authorList>
    </citation>
    <scope>NUCLEOTIDE SEQUENCE [LARGE SCALE GENOMIC DNA]</scope>
    <source>
        <strain evidence="2">cv. Yunnan</strain>
    </source>
</reference>
<evidence type="ECO:0000313" key="2">
    <source>
        <dbReference type="Proteomes" id="UP001056120"/>
    </source>
</evidence>
<sequence length="109" mass="11848">METWALMKKFSVVVLCALMMVLLAADVQKTNALALPPIVCDPQALSSCTPAIFFGFPPSTDCCNSLRALQPCFCEFIRNPTFGQFISSPNAQKLAKACNVTIPTNCTRN</sequence>
<name>A0ACB9G1I3_9ASTR</name>
<accession>A0ACB9G1I3</accession>
<comment type="caution">
    <text evidence="1">The sequence shown here is derived from an EMBL/GenBank/DDBJ whole genome shotgun (WGS) entry which is preliminary data.</text>
</comment>
<gene>
    <name evidence="1" type="ORF">L1987_47057</name>
</gene>